<dbReference type="HOGENOM" id="CLU_032828_1_2_1"/>
<feature type="transmembrane region" description="Helical" evidence="5">
    <location>
        <begin position="78"/>
        <end position="96"/>
    </location>
</feature>
<feature type="transmembrane region" description="Helical" evidence="5">
    <location>
        <begin position="260"/>
        <end position="276"/>
    </location>
</feature>
<reference evidence="8" key="1">
    <citation type="submission" date="2003-08" db="EMBL/GenBank/DDBJ databases">
        <authorList>
            <person name="Birren B."/>
            <person name="Nusbaum C."/>
            <person name="Abebe A."/>
            <person name="Abouelleil A."/>
            <person name="Adekoya E."/>
            <person name="Ait-zahra M."/>
            <person name="Allen N."/>
            <person name="Allen T."/>
            <person name="An P."/>
            <person name="Anderson M."/>
            <person name="Anderson S."/>
            <person name="Arachchi H."/>
            <person name="Armbruster J."/>
            <person name="Bachantsang P."/>
            <person name="Baldwin J."/>
            <person name="Barry A."/>
            <person name="Bayul T."/>
            <person name="Blitshsteyn B."/>
            <person name="Bloom T."/>
            <person name="Blye J."/>
            <person name="Boguslavskiy L."/>
            <person name="Borowsky M."/>
            <person name="Boukhgalter B."/>
            <person name="Brunache A."/>
            <person name="Butler J."/>
            <person name="Calixte N."/>
            <person name="Calvo S."/>
            <person name="Camarata J."/>
            <person name="Campo K."/>
            <person name="Chang J."/>
            <person name="Cheshatsang Y."/>
            <person name="Citroen M."/>
            <person name="Collymore A."/>
            <person name="Considine T."/>
            <person name="Cook A."/>
            <person name="Cooke P."/>
            <person name="Corum B."/>
            <person name="Cuomo C."/>
            <person name="David R."/>
            <person name="Dawoe T."/>
            <person name="Degray S."/>
            <person name="Dodge S."/>
            <person name="Dooley K."/>
            <person name="Dorje P."/>
            <person name="Dorjee K."/>
            <person name="Dorris L."/>
            <person name="Duffey N."/>
            <person name="Dupes A."/>
            <person name="Elkins T."/>
            <person name="Engels R."/>
            <person name="Erickson J."/>
            <person name="Farina A."/>
            <person name="Faro S."/>
            <person name="Ferreira P."/>
            <person name="Fischer H."/>
            <person name="Fitzgerald M."/>
            <person name="Foley K."/>
            <person name="Gage D."/>
            <person name="Galagan J."/>
            <person name="Gearin G."/>
            <person name="Gnerre S."/>
            <person name="Gnirke A."/>
            <person name="Goyette A."/>
            <person name="Graham J."/>
            <person name="Grandbois E."/>
            <person name="Gyaltsen K."/>
            <person name="Hafez N."/>
            <person name="Hagopian D."/>
            <person name="Hagos B."/>
            <person name="Hall J."/>
            <person name="Hatcher B."/>
            <person name="Heller A."/>
            <person name="Higgins H."/>
            <person name="Honan T."/>
            <person name="Horn A."/>
            <person name="Houde N."/>
            <person name="Hughes L."/>
            <person name="Hulme W."/>
            <person name="Husby E."/>
            <person name="Iliev I."/>
            <person name="Jaffe D."/>
            <person name="Jones C."/>
            <person name="Kamal M."/>
            <person name="Kamat A."/>
            <person name="Kamvysselis M."/>
            <person name="Karlsson E."/>
            <person name="Kells C."/>
            <person name="Kieu A."/>
            <person name="Kisner P."/>
            <person name="Kodira C."/>
            <person name="Kulbokas E."/>
            <person name="Labutti K."/>
            <person name="Lama D."/>
            <person name="Landers T."/>
            <person name="Leger J."/>
            <person name="Levine S."/>
            <person name="Lewis D."/>
            <person name="Lewis T."/>
            <person name="Lindblad-toh K."/>
            <person name="Liu X."/>
            <person name="Lokyitsang T."/>
            <person name="Lokyitsang Y."/>
            <person name="Lucien O."/>
            <person name="Lui A."/>
            <person name="Ma L.J."/>
            <person name="Mabbitt R."/>
            <person name="Macdonald J."/>
            <person name="Maclean C."/>
            <person name="Major J."/>
            <person name="Manning J."/>
            <person name="Marabella R."/>
            <person name="Maru K."/>
            <person name="Matthews C."/>
            <person name="Mauceli E."/>
            <person name="Mccarthy M."/>
            <person name="Mcdonough S."/>
            <person name="Mcghee T."/>
            <person name="Meldrim J."/>
            <person name="Meneus L."/>
            <person name="Mesirov J."/>
            <person name="Mihalev A."/>
            <person name="Mihova T."/>
            <person name="Mikkelsen T."/>
            <person name="Mlenga V."/>
            <person name="Moru K."/>
            <person name="Mozes J."/>
            <person name="Mulrain L."/>
            <person name="Munson G."/>
            <person name="Naylor J."/>
            <person name="Newes C."/>
            <person name="Nguyen C."/>
            <person name="Nguyen N."/>
            <person name="Nguyen T."/>
            <person name="Nicol R."/>
            <person name="Nielsen C."/>
            <person name="Nizzari M."/>
            <person name="Norbu C."/>
            <person name="Norbu N."/>
            <person name="O'donnell P."/>
            <person name="Okoawo O."/>
            <person name="O'leary S."/>
            <person name="Omotosho B."/>
            <person name="O'neill K."/>
            <person name="Osman S."/>
            <person name="Parker S."/>
            <person name="Perrin D."/>
            <person name="Phunkhang P."/>
            <person name="Piqani B."/>
            <person name="Purcell S."/>
            <person name="Rachupka T."/>
            <person name="Ramasamy U."/>
            <person name="Rameau R."/>
            <person name="Ray V."/>
            <person name="Raymond C."/>
            <person name="Retta R."/>
            <person name="Richardson S."/>
            <person name="Rise C."/>
            <person name="Rodriguez J."/>
            <person name="Rogers J."/>
            <person name="Rogov P."/>
            <person name="Rutman M."/>
            <person name="Schupbach R."/>
            <person name="Seaman C."/>
            <person name="Settipalli S."/>
            <person name="Sharpe T."/>
            <person name="Sheridan J."/>
            <person name="Sherpa N."/>
            <person name="Shi J."/>
            <person name="Smirnov S."/>
            <person name="Smith C."/>
            <person name="Sougnez C."/>
            <person name="Spencer B."/>
            <person name="Stalker J."/>
            <person name="Stange-thomann N."/>
            <person name="Stavropoulos S."/>
            <person name="Stetson K."/>
            <person name="Stone C."/>
            <person name="Stone S."/>
            <person name="Stubbs M."/>
            <person name="Talamas J."/>
            <person name="Tchuinga P."/>
            <person name="Tenzing P."/>
            <person name="Tesfaye S."/>
            <person name="Theodore J."/>
            <person name="Thoulutsang Y."/>
            <person name="Topham K."/>
            <person name="Towey S."/>
            <person name="Tsamla T."/>
            <person name="Tsomo N."/>
            <person name="Vallee D."/>
            <person name="Vassiliev H."/>
            <person name="Venkataraman V."/>
            <person name="Vinson J."/>
            <person name="Vo A."/>
            <person name="Wade C."/>
            <person name="Wang S."/>
            <person name="Wangchuk T."/>
            <person name="Wangdi T."/>
            <person name="Whittaker C."/>
            <person name="Wilkinson J."/>
            <person name="Wu Y."/>
            <person name="Wyman D."/>
            <person name="Yadav S."/>
            <person name="Yang S."/>
            <person name="Yang X."/>
            <person name="Yeager S."/>
            <person name="Yee E."/>
            <person name="Young G."/>
            <person name="Zainoun J."/>
            <person name="Zembeck L."/>
            <person name="Zimmer A."/>
            <person name="Zody M."/>
            <person name="Lander E."/>
        </authorList>
    </citation>
    <scope>NUCLEOTIDE SEQUENCE [LARGE SCALE GENOMIC DNA]</scope>
</reference>
<reference evidence="7" key="3">
    <citation type="submission" date="2025-09" db="UniProtKB">
        <authorList>
            <consortium name="Ensembl"/>
        </authorList>
    </citation>
    <scope>IDENTIFICATION</scope>
</reference>
<name>H2ZJU4_CIOSA</name>
<feature type="transmembrane region" description="Helical" evidence="5">
    <location>
        <begin position="37"/>
        <end position="57"/>
    </location>
</feature>
<dbReference type="Ensembl" id="ENSCSAVT00000018054.1">
    <property type="protein sequence ID" value="ENSCSAVP00000017860.1"/>
    <property type="gene ID" value="ENSCSAVG00000010514.1"/>
</dbReference>
<dbReference type="SUPFAM" id="SSF103481">
    <property type="entry name" value="Multidrug resistance efflux transporter EmrE"/>
    <property type="match status" value="2"/>
</dbReference>
<evidence type="ECO:0000256" key="3">
    <source>
        <dbReference type="ARBA" id="ARBA00022989"/>
    </source>
</evidence>
<dbReference type="InParanoid" id="H2ZJU4"/>
<keyword evidence="4 5" id="KW-0472">Membrane</keyword>
<sequence>SAKPKQPFLCFGLMCCILSGLFFSVNALMVKMVKSIGPIQMLGARCWVQFVILLPFVMYNWKIRGVDFIGPTKSFKLLLLRSLTGSSAAMIFYQSIARLPLGDAVTLMFSSIVFVHIFAFFFLHERPTVLDIFFSVVILVGVVFIAKPPFIFDSATVYDTARLYGTLFGVLAASLAALTFVIVRKLGIATHCSLNVLYYSFVGSLTSLIFTPTIEGFKLPCSSEVGYILAAGFSGCAGQLFMALGLQYERAGTFSMLKSLQIVLSFIFQITILHNIPSTLSLAGACLIFSSIFGIAIRKIYNECF</sequence>
<keyword evidence="3 5" id="KW-1133">Transmembrane helix</keyword>
<dbReference type="InterPro" id="IPR037185">
    <property type="entry name" value="EmrE-like"/>
</dbReference>
<dbReference type="eggNOG" id="KOG4510">
    <property type="taxonomic scope" value="Eukaryota"/>
</dbReference>
<keyword evidence="8" id="KW-1185">Reference proteome</keyword>
<feature type="transmembrane region" description="Helical" evidence="5">
    <location>
        <begin position="163"/>
        <end position="184"/>
    </location>
</feature>
<dbReference type="Proteomes" id="UP000007875">
    <property type="component" value="Unassembled WGS sequence"/>
</dbReference>
<dbReference type="PANTHER" id="PTHR22911">
    <property type="entry name" value="ACYL-MALONYL CONDENSING ENZYME-RELATED"/>
    <property type="match status" value="1"/>
</dbReference>
<accession>H2ZJU4</accession>
<dbReference type="Pfam" id="PF00892">
    <property type="entry name" value="EamA"/>
    <property type="match status" value="2"/>
</dbReference>
<evidence type="ECO:0000259" key="6">
    <source>
        <dbReference type="Pfam" id="PF00892"/>
    </source>
</evidence>
<feature type="transmembrane region" description="Helical" evidence="5">
    <location>
        <begin position="130"/>
        <end position="151"/>
    </location>
</feature>
<dbReference type="PANTHER" id="PTHR22911:SF6">
    <property type="entry name" value="SOLUTE CARRIER FAMILY 35 MEMBER G1"/>
    <property type="match status" value="1"/>
</dbReference>
<dbReference type="OMA" id="QELECRH"/>
<proteinExistence type="predicted"/>
<feature type="transmembrane region" description="Helical" evidence="5">
    <location>
        <begin position="226"/>
        <end position="248"/>
    </location>
</feature>
<feature type="domain" description="EamA" evidence="6">
    <location>
        <begin position="164"/>
        <end position="295"/>
    </location>
</feature>
<organism evidence="7 8">
    <name type="scientific">Ciona savignyi</name>
    <name type="common">Pacific transparent sea squirt</name>
    <dbReference type="NCBI Taxonomy" id="51511"/>
    <lineage>
        <taxon>Eukaryota</taxon>
        <taxon>Metazoa</taxon>
        <taxon>Chordata</taxon>
        <taxon>Tunicata</taxon>
        <taxon>Ascidiacea</taxon>
        <taxon>Phlebobranchia</taxon>
        <taxon>Cionidae</taxon>
        <taxon>Ciona</taxon>
    </lineage>
</organism>
<feature type="domain" description="EamA" evidence="6">
    <location>
        <begin position="11"/>
        <end position="145"/>
    </location>
</feature>
<evidence type="ECO:0000313" key="8">
    <source>
        <dbReference type="Proteomes" id="UP000007875"/>
    </source>
</evidence>
<dbReference type="FunCoup" id="H2ZJU4">
    <property type="interactions" value="1"/>
</dbReference>
<evidence type="ECO:0000256" key="1">
    <source>
        <dbReference type="ARBA" id="ARBA00004141"/>
    </source>
</evidence>
<feature type="transmembrane region" description="Helical" evidence="5">
    <location>
        <begin position="282"/>
        <end position="301"/>
    </location>
</feature>
<reference evidence="7" key="2">
    <citation type="submission" date="2025-08" db="UniProtKB">
        <authorList>
            <consortium name="Ensembl"/>
        </authorList>
    </citation>
    <scope>IDENTIFICATION</scope>
</reference>
<protein>
    <recommendedName>
        <fullName evidence="6">EamA domain-containing protein</fullName>
    </recommendedName>
</protein>
<dbReference type="GeneTree" id="ENSGT00940000153249"/>
<evidence type="ECO:0000313" key="7">
    <source>
        <dbReference type="Ensembl" id="ENSCSAVP00000017860.1"/>
    </source>
</evidence>
<evidence type="ECO:0000256" key="4">
    <source>
        <dbReference type="ARBA" id="ARBA00023136"/>
    </source>
</evidence>
<evidence type="ECO:0000256" key="2">
    <source>
        <dbReference type="ARBA" id="ARBA00022692"/>
    </source>
</evidence>
<evidence type="ECO:0000256" key="5">
    <source>
        <dbReference type="SAM" id="Phobius"/>
    </source>
</evidence>
<keyword evidence="2 5" id="KW-0812">Transmembrane</keyword>
<dbReference type="GO" id="GO:0016020">
    <property type="term" value="C:membrane"/>
    <property type="evidence" value="ECO:0007669"/>
    <property type="project" value="UniProtKB-SubCell"/>
</dbReference>
<dbReference type="InterPro" id="IPR000620">
    <property type="entry name" value="EamA_dom"/>
</dbReference>
<feature type="transmembrane region" description="Helical" evidence="5">
    <location>
        <begin position="196"/>
        <end position="214"/>
    </location>
</feature>
<dbReference type="AlphaFoldDB" id="H2ZJU4"/>
<comment type="subcellular location">
    <subcellularLocation>
        <location evidence="1">Membrane</location>
        <topology evidence="1">Multi-pass membrane protein</topology>
    </subcellularLocation>
</comment>
<feature type="transmembrane region" description="Helical" evidence="5">
    <location>
        <begin position="102"/>
        <end position="123"/>
    </location>
</feature>